<evidence type="ECO:0000256" key="1">
    <source>
        <dbReference type="SAM" id="MobiDB-lite"/>
    </source>
</evidence>
<accession>A0A822XHZ8</accession>
<feature type="compositionally biased region" description="Gly residues" evidence="1">
    <location>
        <begin position="50"/>
        <end position="82"/>
    </location>
</feature>
<organism evidence="2 3">
    <name type="scientific">Nelumbo nucifera</name>
    <name type="common">Sacred lotus</name>
    <dbReference type="NCBI Taxonomy" id="4432"/>
    <lineage>
        <taxon>Eukaryota</taxon>
        <taxon>Viridiplantae</taxon>
        <taxon>Streptophyta</taxon>
        <taxon>Embryophyta</taxon>
        <taxon>Tracheophyta</taxon>
        <taxon>Spermatophyta</taxon>
        <taxon>Magnoliopsida</taxon>
        <taxon>Proteales</taxon>
        <taxon>Nelumbonaceae</taxon>
        <taxon>Nelumbo</taxon>
    </lineage>
</organism>
<dbReference type="AlphaFoldDB" id="A0A822XHZ8"/>
<evidence type="ECO:0000313" key="3">
    <source>
        <dbReference type="Proteomes" id="UP000607653"/>
    </source>
</evidence>
<dbReference type="EMBL" id="DUZY01000001">
    <property type="protein sequence ID" value="DAD18626.1"/>
    <property type="molecule type" value="Genomic_DNA"/>
</dbReference>
<protein>
    <submittedName>
        <fullName evidence="2">Uncharacterized protein</fullName>
    </submittedName>
</protein>
<proteinExistence type="predicted"/>
<sequence>MAGVDGERGGLSAVLEGEGWRECGGNLAEGLALRAGLERGCLAAGSEGSRWGGEGEGGGKGGSGGKGGARLRGLGKGWGRGATGRQRRGRTLGRRRIRGGRGGEWLWGAAGGMSGRTGGHGGKG</sequence>
<feature type="compositionally biased region" description="Basic residues" evidence="1">
    <location>
        <begin position="85"/>
        <end position="96"/>
    </location>
</feature>
<feature type="region of interest" description="Disordered" evidence="1">
    <location>
        <begin position="45"/>
        <end position="96"/>
    </location>
</feature>
<evidence type="ECO:0000313" key="2">
    <source>
        <dbReference type="EMBL" id="DAD18626.1"/>
    </source>
</evidence>
<name>A0A822XHZ8_NELNU</name>
<reference evidence="2 3" key="1">
    <citation type="journal article" date="2020" name="Mol. Biol. Evol.">
        <title>Distinct Expression and Methylation Patterns for Genes with Different Fates following a Single Whole-Genome Duplication in Flowering Plants.</title>
        <authorList>
            <person name="Shi T."/>
            <person name="Rahmani R.S."/>
            <person name="Gugger P.F."/>
            <person name="Wang M."/>
            <person name="Li H."/>
            <person name="Zhang Y."/>
            <person name="Li Z."/>
            <person name="Wang Q."/>
            <person name="Van de Peer Y."/>
            <person name="Marchal K."/>
            <person name="Chen J."/>
        </authorList>
    </citation>
    <scope>NUCLEOTIDE SEQUENCE [LARGE SCALE GENOMIC DNA]</scope>
    <source>
        <tissue evidence="2">Leaf</tissue>
    </source>
</reference>
<gene>
    <name evidence="2" type="ORF">HUJ06_020089</name>
</gene>
<keyword evidence="3" id="KW-1185">Reference proteome</keyword>
<comment type="caution">
    <text evidence="2">The sequence shown here is derived from an EMBL/GenBank/DDBJ whole genome shotgun (WGS) entry which is preliminary data.</text>
</comment>
<dbReference type="Proteomes" id="UP000607653">
    <property type="component" value="Unassembled WGS sequence"/>
</dbReference>